<dbReference type="OrthoDB" id="1068471at2759"/>
<dbReference type="Gene3D" id="2.130.10.10">
    <property type="entry name" value="YVTN repeat-like/Quinoprotein amine dehydrogenase"/>
    <property type="match status" value="1"/>
</dbReference>
<dbReference type="EMBL" id="ML213591">
    <property type="protein sequence ID" value="TFK43949.1"/>
    <property type="molecule type" value="Genomic_DNA"/>
</dbReference>
<evidence type="ECO:0000259" key="5">
    <source>
        <dbReference type="Pfam" id="PF12894"/>
    </source>
</evidence>
<dbReference type="SUPFAM" id="SSF50978">
    <property type="entry name" value="WD40 repeat-like"/>
    <property type="match status" value="1"/>
</dbReference>
<dbReference type="AlphaFoldDB" id="A0A5C3MEV4"/>
<name>A0A5C3MEV4_9AGAR</name>
<dbReference type="STRING" id="68775.A0A5C3MEV4"/>
<evidence type="ECO:0000256" key="4">
    <source>
        <dbReference type="SAM" id="MobiDB-lite"/>
    </source>
</evidence>
<dbReference type="Proteomes" id="UP000308652">
    <property type="component" value="Unassembled WGS sequence"/>
</dbReference>
<evidence type="ECO:0000256" key="3">
    <source>
        <dbReference type="PROSITE-ProRule" id="PRU00221"/>
    </source>
</evidence>
<dbReference type="InterPro" id="IPR015943">
    <property type="entry name" value="WD40/YVTN_repeat-like_dom_sf"/>
</dbReference>
<dbReference type="InterPro" id="IPR024977">
    <property type="entry name" value="Apc4-like_WD40_dom"/>
</dbReference>
<proteinExistence type="predicted"/>
<evidence type="ECO:0000256" key="2">
    <source>
        <dbReference type="ARBA" id="ARBA00022737"/>
    </source>
</evidence>
<reference evidence="6 7" key="1">
    <citation type="journal article" date="2019" name="Nat. Ecol. Evol.">
        <title>Megaphylogeny resolves global patterns of mushroom evolution.</title>
        <authorList>
            <person name="Varga T."/>
            <person name="Krizsan K."/>
            <person name="Foldi C."/>
            <person name="Dima B."/>
            <person name="Sanchez-Garcia M."/>
            <person name="Sanchez-Ramirez S."/>
            <person name="Szollosi G.J."/>
            <person name="Szarkandi J.G."/>
            <person name="Papp V."/>
            <person name="Albert L."/>
            <person name="Andreopoulos W."/>
            <person name="Angelini C."/>
            <person name="Antonin V."/>
            <person name="Barry K.W."/>
            <person name="Bougher N.L."/>
            <person name="Buchanan P."/>
            <person name="Buyck B."/>
            <person name="Bense V."/>
            <person name="Catcheside P."/>
            <person name="Chovatia M."/>
            <person name="Cooper J."/>
            <person name="Damon W."/>
            <person name="Desjardin D."/>
            <person name="Finy P."/>
            <person name="Geml J."/>
            <person name="Haridas S."/>
            <person name="Hughes K."/>
            <person name="Justo A."/>
            <person name="Karasinski D."/>
            <person name="Kautmanova I."/>
            <person name="Kiss B."/>
            <person name="Kocsube S."/>
            <person name="Kotiranta H."/>
            <person name="LaButti K.M."/>
            <person name="Lechner B.E."/>
            <person name="Liimatainen K."/>
            <person name="Lipzen A."/>
            <person name="Lukacs Z."/>
            <person name="Mihaltcheva S."/>
            <person name="Morgado L.N."/>
            <person name="Niskanen T."/>
            <person name="Noordeloos M.E."/>
            <person name="Ohm R.A."/>
            <person name="Ortiz-Santana B."/>
            <person name="Ovrebo C."/>
            <person name="Racz N."/>
            <person name="Riley R."/>
            <person name="Savchenko A."/>
            <person name="Shiryaev A."/>
            <person name="Soop K."/>
            <person name="Spirin V."/>
            <person name="Szebenyi C."/>
            <person name="Tomsovsky M."/>
            <person name="Tulloss R.E."/>
            <person name="Uehling J."/>
            <person name="Grigoriev I.V."/>
            <person name="Vagvolgyi C."/>
            <person name="Papp T."/>
            <person name="Martin F.M."/>
            <person name="Miettinen O."/>
            <person name="Hibbett D.S."/>
            <person name="Nagy L.G."/>
        </authorList>
    </citation>
    <scope>NUCLEOTIDE SEQUENCE [LARGE SCALE GENOMIC DNA]</scope>
    <source>
        <strain evidence="6 7">CBS 166.37</strain>
    </source>
</reference>
<feature type="repeat" description="WD" evidence="3">
    <location>
        <begin position="145"/>
        <end position="181"/>
    </location>
</feature>
<feature type="region of interest" description="Disordered" evidence="4">
    <location>
        <begin position="1"/>
        <end position="37"/>
    </location>
</feature>
<protein>
    <submittedName>
        <fullName evidence="6">WD40-repeat-containing domain protein</fullName>
    </submittedName>
</protein>
<feature type="domain" description="Anaphase-promoting complex subunit 4-like WD40" evidence="5">
    <location>
        <begin position="189"/>
        <end position="246"/>
    </location>
</feature>
<feature type="repeat" description="WD" evidence="3">
    <location>
        <begin position="200"/>
        <end position="234"/>
    </location>
</feature>
<dbReference type="Pfam" id="PF12894">
    <property type="entry name" value="ANAPC4_WD40"/>
    <property type="match status" value="1"/>
</dbReference>
<dbReference type="GO" id="GO:0071013">
    <property type="term" value="C:catalytic step 2 spliceosome"/>
    <property type="evidence" value="ECO:0007669"/>
    <property type="project" value="TreeGrafter"/>
</dbReference>
<dbReference type="PANTHER" id="PTHR44006">
    <property type="entry name" value="U5 SMALL NUCLEAR RIBONUCLEOPROTEIN 40 KDA PROTEIN"/>
    <property type="match status" value="1"/>
</dbReference>
<dbReference type="SMART" id="SM00320">
    <property type="entry name" value="WD40"/>
    <property type="match status" value="7"/>
</dbReference>
<dbReference type="PANTHER" id="PTHR44006:SF1">
    <property type="entry name" value="U5 SMALL NUCLEAR RIBONUCLEOPROTEIN 40 KDA PROTEIN"/>
    <property type="match status" value="1"/>
</dbReference>
<keyword evidence="1 3" id="KW-0853">WD repeat</keyword>
<feature type="repeat" description="WD" evidence="3">
    <location>
        <begin position="330"/>
        <end position="369"/>
    </location>
</feature>
<dbReference type="InterPro" id="IPR001680">
    <property type="entry name" value="WD40_rpt"/>
</dbReference>
<evidence type="ECO:0000313" key="7">
    <source>
        <dbReference type="Proteomes" id="UP000308652"/>
    </source>
</evidence>
<keyword evidence="7" id="KW-1185">Reference proteome</keyword>
<feature type="repeat" description="WD" evidence="3">
    <location>
        <begin position="59"/>
        <end position="90"/>
    </location>
</feature>
<dbReference type="GO" id="GO:0003723">
    <property type="term" value="F:RNA binding"/>
    <property type="evidence" value="ECO:0007669"/>
    <property type="project" value="TreeGrafter"/>
</dbReference>
<evidence type="ECO:0000256" key="1">
    <source>
        <dbReference type="ARBA" id="ARBA00022574"/>
    </source>
</evidence>
<organism evidence="6 7">
    <name type="scientific">Crucibulum laeve</name>
    <dbReference type="NCBI Taxonomy" id="68775"/>
    <lineage>
        <taxon>Eukaryota</taxon>
        <taxon>Fungi</taxon>
        <taxon>Dikarya</taxon>
        <taxon>Basidiomycota</taxon>
        <taxon>Agaricomycotina</taxon>
        <taxon>Agaricomycetes</taxon>
        <taxon>Agaricomycetidae</taxon>
        <taxon>Agaricales</taxon>
        <taxon>Agaricineae</taxon>
        <taxon>Nidulariaceae</taxon>
        <taxon>Crucibulum</taxon>
    </lineage>
</organism>
<dbReference type="PROSITE" id="PS50294">
    <property type="entry name" value="WD_REPEATS_REGION"/>
    <property type="match status" value="1"/>
</dbReference>
<sequence>MSKRGHSPPPEGTLIKRAKATPPPSNQIAISSTGDDRNKGLIRTVQRTSGLEAPIVSLAGAHAGEIFSCRFDPTGQNIAACSADRGISFWRTYPPNTNYGLLSSHAKAPILDLQWSLCSSTLYTISADHTLCMTDVTTGQRYRKIRAHREIINSVDRTMAGGAGVELVATGSDDGTVKIWEGGEDSGKQAVATFEVGCPVTSVCWSADGQNVYIGAIDNEIHVYDLRKSEQVYTLSGHTDTPTSLSLSPNGNFLLSPSFSSQTIIHDVRPFSPSPSRIHRILHGAPAGFENVLLKGAWSKDDEGRRVAVGGADRMVCIWEVNSGKILYKLPGHKGTVTCVDFHPKEPIILTGSKDGTMLLGEIEPSVAV</sequence>
<dbReference type="CDD" id="cd00200">
    <property type="entry name" value="WD40"/>
    <property type="match status" value="1"/>
</dbReference>
<keyword evidence="2" id="KW-0677">Repeat</keyword>
<dbReference type="PROSITE" id="PS50082">
    <property type="entry name" value="WD_REPEATS_2"/>
    <property type="match status" value="4"/>
</dbReference>
<dbReference type="Pfam" id="PF00400">
    <property type="entry name" value="WD40"/>
    <property type="match status" value="3"/>
</dbReference>
<gene>
    <name evidence="6" type="ORF">BDQ12DRAFT_709606</name>
</gene>
<accession>A0A5C3MEV4</accession>
<evidence type="ECO:0000313" key="6">
    <source>
        <dbReference type="EMBL" id="TFK43949.1"/>
    </source>
</evidence>
<dbReference type="InterPro" id="IPR052234">
    <property type="entry name" value="U5_snRNP_Component"/>
</dbReference>
<dbReference type="InterPro" id="IPR036322">
    <property type="entry name" value="WD40_repeat_dom_sf"/>
</dbReference>